<name>A0A7I3ZUT6_PHYPA</name>
<dbReference type="OrthoDB" id="10363560at2759"/>
<evidence type="ECO:0008006" key="6">
    <source>
        <dbReference type="Google" id="ProtNLM"/>
    </source>
</evidence>
<keyword evidence="5" id="KW-1185">Reference proteome</keyword>
<feature type="domain" description="Nal1 C-terminal" evidence="3">
    <location>
        <begin position="168"/>
        <end position="435"/>
    </location>
</feature>
<dbReference type="Pfam" id="PF25819">
    <property type="entry name" value="Nal1_C"/>
    <property type="match status" value="1"/>
</dbReference>
<dbReference type="RefSeq" id="XP_024402583.1">
    <property type="nucleotide sequence ID" value="XM_024546815.2"/>
</dbReference>
<dbReference type="SUPFAM" id="SSF50494">
    <property type="entry name" value="Trypsin-like serine proteases"/>
    <property type="match status" value="1"/>
</dbReference>
<dbReference type="EnsemblPlants" id="Pp3c18_17600V3.6">
    <property type="protein sequence ID" value="PAC:32981727.CDS.1"/>
    <property type="gene ID" value="Pp3c18_17600"/>
</dbReference>
<organism evidence="4 5">
    <name type="scientific">Physcomitrium patens</name>
    <name type="common">Spreading-leaved earth moss</name>
    <name type="synonym">Physcomitrella patens</name>
    <dbReference type="NCBI Taxonomy" id="3218"/>
    <lineage>
        <taxon>Eukaryota</taxon>
        <taxon>Viridiplantae</taxon>
        <taxon>Streptophyta</taxon>
        <taxon>Embryophyta</taxon>
        <taxon>Bryophyta</taxon>
        <taxon>Bryophytina</taxon>
        <taxon>Bryopsida</taxon>
        <taxon>Funariidae</taxon>
        <taxon>Funariales</taxon>
        <taxon>Funariaceae</taxon>
        <taxon>Physcomitrium</taxon>
    </lineage>
</organism>
<dbReference type="InterPro" id="IPR057905">
    <property type="entry name" value="Nal1_N"/>
</dbReference>
<feature type="region of interest" description="Disordered" evidence="1">
    <location>
        <begin position="513"/>
        <end position="532"/>
    </location>
</feature>
<dbReference type="Pfam" id="PF25608">
    <property type="entry name" value="NAL1_N"/>
    <property type="match status" value="1"/>
</dbReference>
<dbReference type="InterPro" id="IPR057904">
    <property type="entry name" value="Nal1_C"/>
</dbReference>
<sequence>MDRCECPSGDGSVSVPTKGSELTKGSAGQFVEGNEGSAHFVEWPTSQLQNGPVELRAIHFCTLQKQMSCSSKWPHGYQAATLLDLMTIRAFHSKSLRCYSLGSALGFRIRGGVQTDIPAIIVFVARKVHRHWLYEAQELPLILEGPGGIWCDVDVVEFSLLGPQPPLEPVHTELVEGLQGRDATIGSGSQVACYELYGTLGAIVRSRTGLCQVGFLTNRHVAVSLDHPVQKLFYPLPPHLGPGVYLGAVERTTTFIRDDLWYGVFASMNPESFARADGAFIPFDNNLDVRNFVSPSVRGVGEIGEVMSVDLHAPLNSLIGKHVIKVGRSSGVTKGCIFAYAVEYNSDIGHCFFNDFLIVSDDGQAFESEGDSGSLILVTGEAEGKPRPIGMVWGGTTHQGRLKFQSWKEPEKWTSGVDLSRLLDSLELSIVSSNEALCEALEMQRQCLAASLHQPPSCLTIRSPLSTMLHVKHALKMDRGFLKFDFHDAVKDTVPSETLKDLLSTATFETSATQADANEHPMLSTSKDAFDPSSRQIQSVRKSGTNSLHFNTYDPFELSLSSPLSGIEQCSNHSEWPQRMIKACQLCFQHRAKRTRQLADSGFLEPNS</sequence>
<dbReference type="EnsemblPlants" id="Pp3c18_17600V3.5">
    <property type="protein sequence ID" value="PAC:32981726.CDS.1"/>
    <property type="gene ID" value="Pp3c18_17600"/>
</dbReference>
<dbReference type="EMBL" id="ABEU02000018">
    <property type="status" value="NOT_ANNOTATED_CDS"/>
    <property type="molecule type" value="Genomic_DNA"/>
</dbReference>
<dbReference type="EnsemblPlants" id="Pp3c18_17600V3.2">
    <property type="protein sequence ID" value="PAC:32981723.CDS.1"/>
    <property type="gene ID" value="Pp3c18_17600"/>
</dbReference>
<gene>
    <name evidence="4" type="primary">LOC112295350</name>
</gene>
<reference evidence="4 5" key="2">
    <citation type="journal article" date="2018" name="Plant J.">
        <title>The Physcomitrella patens chromosome-scale assembly reveals moss genome structure and evolution.</title>
        <authorList>
            <person name="Lang D."/>
            <person name="Ullrich K.K."/>
            <person name="Murat F."/>
            <person name="Fuchs J."/>
            <person name="Jenkins J."/>
            <person name="Haas F.B."/>
            <person name="Piednoel M."/>
            <person name="Gundlach H."/>
            <person name="Van Bel M."/>
            <person name="Meyberg R."/>
            <person name="Vives C."/>
            <person name="Morata J."/>
            <person name="Symeonidi A."/>
            <person name="Hiss M."/>
            <person name="Muchero W."/>
            <person name="Kamisugi Y."/>
            <person name="Saleh O."/>
            <person name="Blanc G."/>
            <person name="Decker E.L."/>
            <person name="van Gessel N."/>
            <person name="Grimwood J."/>
            <person name="Hayes R.D."/>
            <person name="Graham S.W."/>
            <person name="Gunter L.E."/>
            <person name="McDaniel S.F."/>
            <person name="Hoernstein S.N.W."/>
            <person name="Larsson A."/>
            <person name="Li F.W."/>
            <person name="Perroud P.F."/>
            <person name="Phillips J."/>
            <person name="Ranjan P."/>
            <person name="Rokshar D.S."/>
            <person name="Rothfels C.J."/>
            <person name="Schneider L."/>
            <person name="Shu S."/>
            <person name="Stevenson D.W."/>
            <person name="Thummler F."/>
            <person name="Tillich M."/>
            <person name="Villarreal Aguilar J.C."/>
            <person name="Widiez T."/>
            <person name="Wong G.K."/>
            <person name="Wymore A."/>
            <person name="Zhang Y."/>
            <person name="Zimmer A.D."/>
            <person name="Quatrano R.S."/>
            <person name="Mayer K.F.X."/>
            <person name="Goodstein D."/>
            <person name="Casacuberta J.M."/>
            <person name="Vandepoele K."/>
            <person name="Reski R."/>
            <person name="Cuming A.C."/>
            <person name="Tuskan G.A."/>
            <person name="Maumus F."/>
            <person name="Salse J."/>
            <person name="Schmutz J."/>
            <person name="Rensing S.A."/>
        </authorList>
    </citation>
    <scope>NUCLEOTIDE SEQUENCE [LARGE SCALE GENOMIC DNA]</scope>
    <source>
        <strain evidence="4 5">cv. Gransden 2004</strain>
    </source>
</reference>
<evidence type="ECO:0000313" key="4">
    <source>
        <dbReference type="EnsemblPlants" id="PAC:32981723.CDS.1"/>
    </source>
</evidence>
<feature type="domain" description="Nal1 N-terminal" evidence="2">
    <location>
        <begin position="78"/>
        <end position="156"/>
    </location>
</feature>
<dbReference type="InterPro" id="IPR009003">
    <property type="entry name" value="Peptidase_S1_PA"/>
</dbReference>
<dbReference type="EnsemblPlants" id="Pp3c18_17600V3.3">
    <property type="protein sequence ID" value="PAC:32981724.CDS.1"/>
    <property type="gene ID" value="Pp3c18_17600"/>
</dbReference>
<reference evidence="4 5" key="1">
    <citation type="journal article" date="2008" name="Science">
        <title>The Physcomitrella genome reveals evolutionary insights into the conquest of land by plants.</title>
        <authorList>
            <person name="Rensing S."/>
            <person name="Lang D."/>
            <person name="Zimmer A."/>
            <person name="Terry A."/>
            <person name="Salamov A."/>
            <person name="Shapiro H."/>
            <person name="Nishiyama T."/>
            <person name="Perroud P.-F."/>
            <person name="Lindquist E."/>
            <person name="Kamisugi Y."/>
            <person name="Tanahashi T."/>
            <person name="Sakakibara K."/>
            <person name="Fujita T."/>
            <person name="Oishi K."/>
            <person name="Shin-I T."/>
            <person name="Kuroki Y."/>
            <person name="Toyoda A."/>
            <person name="Suzuki Y."/>
            <person name="Hashimoto A."/>
            <person name="Yamaguchi K."/>
            <person name="Sugano A."/>
            <person name="Kohara Y."/>
            <person name="Fujiyama A."/>
            <person name="Anterola A."/>
            <person name="Aoki S."/>
            <person name="Ashton N."/>
            <person name="Barbazuk W.B."/>
            <person name="Barker E."/>
            <person name="Bennetzen J."/>
            <person name="Bezanilla M."/>
            <person name="Blankenship R."/>
            <person name="Cho S.H."/>
            <person name="Dutcher S."/>
            <person name="Estelle M."/>
            <person name="Fawcett J.A."/>
            <person name="Gundlach H."/>
            <person name="Hanada K."/>
            <person name="Heyl A."/>
            <person name="Hicks K.A."/>
            <person name="Hugh J."/>
            <person name="Lohr M."/>
            <person name="Mayer K."/>
            <person name="Melkozernov A."/>
            <person name="Murata T."/>
            <person name="Nelson D."/>
            <person name="Pils B."/>
            <person name="Prigge M."/>
            <person name="Reiss B."/>
            <person name="Renner T."/>
            <person name="Rombauts S."/>
            <person name="Rushton P."/>
            <person name="Sanderfoot A."/>
            <person name="Schween G."/>
            <person name="Shiu S.-H."/>
            <person name="Stueber K."/>
            <person name="Theodoulou F.L."/>
            <person name="Tu H."/>
            <person name="Van de Peer Y."/>
            <person name="Verrier P.J."/>
            <person name="Waters E."/>
            <person name="Wood A."/>
            <person name="Yang L."/>
            <person name="Cove D."/>
            <person name="Cuming A."/>
            <person name="Hasebe M."/>
            <person name="Lucas S."/>
            <person name="Mishler D.B."/>
            <person name="Reski R."/>
            <person name="Grigoriev I."/>
            <person name="Quatrano R.S."/>
            <person name="Boore J.L."/>
        </authorList>
    </citation>
    <scope>NUCLEOTIDE SEQUENCE [LARGE SCALE GENOMIC DNA]</scope>
    <source>
        <strain evidence="4 5">cv. Gransden 2004</strain>
    </source>
</reference>
<feature type="compositionally biased region" description="Polar residues" evidence="1">
    <location>
        <begin position="523"/>
        <end position="532"/>
    </location>
</feature>
<dbReference type="KEGG" id="ppp:112295350"/>
<dbReference type="Proteomes" id="UP000006727">
    <property type="component" value="Chromosome 18"/>
</dbReference>
<dbReference type="Gramene" id="Pp3c18_17600V3.4">
    <property type="protein sequence ID" value="PAC:32981725.CDS.1"/>
    <property type="gene ID" value="Pp3c18_17600"/>
</dbReference>
<protein>
    <recommendedName>
        <fullName evidence="6">Trypsin family protein</fullName>
    </recommendedName>
</protein>
<dbReference type="PANTHER" id="PTHR31521:SF2">
    <property type="entry name" value="EXPRESSED PROTEIN"/>
    <property type="match status" value="1"/>
</dbReference>
<feature type="region of interest" description="Disordered" evidence="1">
    <location>
        <begin position="1"/>
        <end position="24"/>
    </location>
</feature>
<accession>A0A7I3ZUT6</accession>
<proteinExistence type="predicted"/>
<evidence type="ECO:0000259" key="3">
    <source>
        <dbReference type="Pfam" id="PF25819"/>
    </source>
</evidence>
<dbReference type="InterPro" id="IPR057906">
    <property type="entry name" value="Nal1"/>
</dbReference>
<dbReference type="Gramene" id="Pp3c18_17600V3.3">
    <property type="protein sequence ID" value="PAC:32981724.CDS.1"/>
    <property type="gene ID" value="Pp3c18_17600"/>
</dbReference>
<evidence type="ECO:0000259" key="2">
    <source>
        <dbReference type="Pfam" id="PF25608"/>
    </source>
</evidence>
<dbReference type="Gramene" id="Pp3c18_17600V3.6">
    <property type="protein sequence ID" value="PAC:32981727.CDS.1"/>
    <property type="gene ID" value="Pp3c18_17600"/>
</dbReference>
<dbReference type="Gramene" id="Pp3c18_17600V3.2">
    <property type="protein sequence ID" value="PAC:32981723.CDS.1"/>
    <property type="gene ID" value="Pp3c18_17600"/>
</dbReference>
<dbReference type="PANTHER" id="PTHR31521">
    <property type="entry name" value="EXPRESSED PROTEIN"/>
    <property type="match status" value="1"/>
</dbReference>
<reference evidence="4" key="3">
    <citation type="submission" date="2020-12" db="UniProtKB">
        <authorList>
            <consortium name="EnsemblPlants"/>
        </authorList>
    </citation>
    <scope>IDENTIFICATION</scope>
</reference>
<dbReference type="GeneID" id="112295350"/>
<dbReference type="AlphaFoldDB" id="A0A7I3ZUT6"/>
<evidence type="ECO:0000256" key="1">
    <source>
        <dbReference type="SAM" id="MobiDB-lite"/>
    </source>
</evidence>
<dbReference type="EnsemblPlants" id="Pp3c18_17600V3.4">
    <property type="protein sequence ID" value="PAC:32981725.CDS.1"/>
    <property type="gene ID" value="Pp3c18_17600"/>
</dbReference>
<evidence type="ECO:0000313" key="5">
    <source>
        <dbReference type="Proteomes" id="UP000006727"/>
    </source>
</evidence>
<dbReference type="Gramene" id="Pp3c18_17600V3.5">
    <property type="protein sequence ID" value="PAC:32981726.CDS.1"/>
    <property type="gene ID" value="Pp3c18_17600"/>
</dbReference>